<gene>
    <name evidence="1" type="primary">44</name>
    <name evidence="1" type="ORF">SEA_BABYBACK_44</name>
</gene>
<protein>
    <submittedName>
        <fullName evidence="1">Uncharacterized protein</fullName>
    </submittedName>
</protein>
<sequence length="76" mass="8437">MKFTLTNAAEDLWPNKVRVSIDTDQDTALEILAAAREIHDNKPDPILEALKASLGGVITKEEARETIFRPPTYGDD</sequence>
<reference evidence="1" key="1">
    <citation type="submission" date="2024-05" db="EMBL/GenBank/DDBJ databases">
        <authorList>
            <person name="Angeles D.G."/>
            <person name="Arvik A.J."/>
            <person name="Ashton K.E."/>
            <person name="Baker A.G."/>
            <person name="Benitez E."/>
            <person name="Boateng E.S."/>
            <person name="Bopp L.A."/>
            <person name="Canales M.Y."/>
            <person name="Cho C.S."/>
            <person name="Denby A.C."/>
            <person name="Ferrell L.E."/>
            <person name="Gates K.A."/>
            <person name="Goitom S."/>
            <person name="Griffith A.H."/>
            <person name="Hassan A.M."/>
            <person name="James S.C."/>
            <person name="Javed S.A."/>
            <person name="Jordan A.B."/>
            <person name="Kershner D.C."/>
            <person name="Kudva A.P."/>
            <person name="Liu S."/>
            <person name="Loosemore S.B."/>
            <person name="Lyle H.E."/>
            <person name="Mahmud R."/>
            <person name="Martey A."/>
            <person name="Martin B.S."/>
            <person name="Martin C.E."/>
            <person name="Martin G.J."/>
            <person name="McClellan E."/>
            <person name="Paladino M.R."/>
            <person name="Papa A.R."/>
            <person name="Perez K."/>
            <person name="Rhodes B.E."/>
            <person name="Riddervold E.J."/>
            <person name="Roudabush H."/>
            <person name="Ruiz I.A."/>
            <person name="Russell E.L."/>
            <person name="Sams C.E."/>
            <person name="Shin S."/>
            <person name="Smith G.L."/>
            <person name="Snowman J.L."/>
            <person name="Timberlake T."/>
            <person name="Tucker Z.R."/>
            <person name="Vashistha N."/>
            <person name="Voshell S.M."/>
            <person name="Vuppala S."/>
            <person name="Wallace A.L."/>
            <person name="Ko C."/>
            <person name="Russell D.A."/>
            <person name="Jacobs-Sera D."/>
            <person name="Hatfull G.F."/>
        </authorList>
    </citation>
    <scope>NUCLEOTIDE SEQUENCE</scope>
</reference>
<dbReference type="EMBL" id="PP758916">
    <property type="protein sequence ID" value="XCH44264.1"/>
    <property type="molecule type" value="Genomic_DNA"/>
</dbReference>
<organism evidence="1">
    <name type="scientific">Mycobacterium phage BabyBack</name>
    <dbReference type="NCBI Taxonomy" id="3158877"/>
    <lineage>
        <taxon>Viruses</taxon>
        <taxon>Duplodnaviria</taxon>
        <taxon>Heunggongvirae</taxon>
        <taxon>Uroviricota</taxon>
        <taxon>Caudoviricetes</taxon>
    </lineage>
</organism>
<name>A0AAU8GTI5_9CAUD</name>
<proteinExistence type="predicted"/>
<accession>A0AAU8GTI5</accession>
<evidence type="ECO:0000313" key="1">
    <source>
        <dbReference type="EMBL" id="XCH44264.1"/>
    </source>
</evidence>